<dbReference type="OrthoDB" id="122097at2"/>
<feature type="transmembrane region" description="Helical" evidence="1">
    <location>
        <begin position="72"/>
        <end position="95"/>
    </location>
</feature>
<dbReference type="Pfam" id="PF07843">
    <property type="entry name" value="DUF1634"/>
    <property type="match status" value="1"/>
</dbReference>
<feature type="transmembrane region" description="Helical" evidence="1">
    <location>
        <begin position="102"/>
        <end position="118"/>
    </location>
</feature>
<dbReference type="Proteomes" id="UP000253606">
    <property type="component" value="Chromosome"/>
</dbReference>
<evidence type="ECO:0000313" key="3">
    <source>
        <dbReference type="Proteomes" id="UP000253606"/>
    </source>
</evidence>
<accession>A0A2Z5FUC1</accession>
<evidence type="ECO:0000313" key="2">
    <source>
        <dbReference type="EMBL" id="AXC10448.1"/>
    </source>
</evidence>
<organism evidence="2 3">
    <name type="scientific">Acidisarcina polymorpha</name>
    <dbReference type="NCBI Taxonomy" id="2211140"/>
    <lineage>
        <taxon>Bacteria</taxon>
        <taxon>Pseudomonadati</taxon>
        <taxon>Acidobacteriota</taxon>
        <taxon>Terriglobia</taxon>
        <taxon>Terriglobales</taxon>
        <taxon>Acidobacteriaceae</taxon>
        <taxon>Acidisarcina</taxon>
    </lineage>
</organism>
<dbReference type="AlphaFoldDB" id="A0A2Z5FUC1"/>
<keyword evidence="1" id="KW-0472">Membrane</keyword>
<dbReference type="InterPro" id="IPR012861">
    <property type="entry name" value="DUF1634"/>
</dbReference>
<reference evidence="2 3" key="1">
    <citation type="journal article" date="2018" name="Front. Microbiol.">
        <title>Hydrolytic Capabilities as a Key to Environmental Success: Chitinolytic and Cellulolytic Acidobacteria From Acidic Sub-arctic Soils and Boreal Peatlands.</title>
        <authorList>
            <person name="Belova S.E."/>
            <person name="Ravin N.V."/>
            <person name="Pankratov T.A."/>
            <person name="Rakitin A.L."/>
            <person name="Ivanova A.A."/>
            <person name="Beletsky A.V."/>
            <person name="Mardanov A.V."/>
            <person name="Sinninghe Damste J.S."/>
            <person name="Dedysh S.N."/>
        </authorList>
    </citation>
    <scope>NUCLEOTIDE SEQUENCE [LARGE SCALE GENOMIC DNA]</scope>
    <source>
        <strain evidence="2 3">SBC82</strain>
    </source>
</reference>
<evidence type="ECO:0008006" key="4">
    <source>
        <dbReference type="Google" id="ProtNLM"/>
    </source>
</evidence>
<name>A0A2Z5FUC1_9BACT</name>
<protein>
    <recommendedName>
        <fullName evidence="4">DUF1634 domain-containing protein</fullName>
    </recommendedName>
</protein>
<keyword evidence="1" id="KW-0812">Transmembrane</keyword>
<evidence type="ECO:0000256" key="1">
    <source>
        <dbReference type="SAM" id="Phobius"/>
    </source>
</evidence>
<feature type="transmembrane region" description="Helical" evidence="1">
    <location>
        <begin position="12"/>
        <end position="35"/>
    </location>
</feature>
<dbReference type="EMBL" id="CP030840">
    <property type="protein sequence ID" value="AXC10448.1"/>
    <property type="molecule type" value="Genomic_DNA"/>
</dbReference>
<sequence length="119" mass="12859">MPFTDKEMEVQIGHMLRIGVTLAAVVVGAGGVLYLRSETAAPDFVHFHATADHLRTVSGVLHGVQRLDPASIIQLGVLLLVATPVVRVMLCVIGFARQRDRLYVGVSALVLLILTYSLL</sequence>
<keyword evidence="3" id="KW-1185">Reference proteome</keyword>
<keyword evidence="1" id="KW-1133">Transmembrane helix</keyword>
<proteinExistence type="predicted"/>
<dbReference type="RefSeq" id="WP_114206077.1">
    <property type="nucleotide sequence ID" value="NZ_CP030840.1"/>
</dbReference>
<gene>
    <name evidence="2" type="ORF">ACPOL_1097</name>
</gene>
<dbReference type="KEGG" id="abas:ACPOL_1097"/>